<evidence type="ECO:0000313" key="2">
    <source>
        <dbReference type="Proteomes" id="UP000000249"/>
    </source>
</evidence>
<gene>
    <name evidence="1" type="ordered locus">VC0395_A1498</name>
</gene>
<protein>
    <submittedName>
        <fullName evidence="1">Uncharacterized protein</fullName>
    </submittedName>
</protein>
<dbReference type="EMBL" id="CP000627">
    <property type="protein sequence ID" value="ABQ21819.1"/>
    <property type="molecule type" value="Genomic_DNA"/>
</dbReference>
<organism evidence="1 2">
    <name type="scientific">Vibrio cholerae serotype O1 (strain ATCC 39541 / Classical Ogawa 395 / O395)</name>
    <dbReference type="NCBI Taxonomy" id="345073"/>
    <lineage>
        <taxon>Bacteria</taxon>
        <taxon>Pseudomonadati</taxon>
        <taxon>Pseudomonadota</taxon>
        <taxon>Gammaproteobacteria</taxon>
        <taxon>Vibrionales</taxon>
        <taxon>Vibrionaceae</taxon>
        <taxon>Vibrio</taxon>
    </lineage>
</organism>
<dbReference type="KEGG" id="vco:VC0395_A1498"/>
<proteinExistence type="predicted"/>
<dbReference type="Proteomes" id="UP000000249">
    <property type="component" value="Chromosome 1"/>
</dbReference>
<dbReference type="KEGG" id="vcr:VC395_2023"/>
<accession>A0A0H3AKM1</accession>
<reference evidence="1 2" key="1">
    <citation type="submission" date="2007-03" db="EMBL/GenBank/DDBJ databases">
        <authorList>
            <person name="Heidelberg J."/>
        </authorList>
    </citation>
    <scope>NUCLEOTIDE SEQUENCE [LARGE SCALE GENOMIC DNA]</scope>
    <source>
        <strain evidence="2">ATCC 39541 / Classical Ogawa 395 / O395</strain>
    </source>
</reference>
<name>A0A0H3AKM1_VIBC3</name>
<sequence length="49" mass="5655">MIPTIYSVDYSRFIMQKPLSHDEFERCVAIFSPNKQGAEYSFHASLDKG</sequence>
<dbReference type="eggNOG" id="ENOG5031Q2I">
    <property type="taxonomic scope" value="Bacteria"/>
</dbReference>
<dbReference type="PATRIC" id="fig|345073.21.peg.1957"/>
<dbReference type="AlphaFoldDB" id="A0A0H3AKM1"/>
<evidence type="ECO:0000313" key="1">
    <source>
        <dbReference type="EMBL" id="ABQ21819.1"/>
    </source>
</evidence>